<dbReference type="Pfam" id="PF00665">
    <property type="entry name" value="rve"/>
    <property type="match status" value="1"/>
</dbReference>
<feature type="domain" description="Reverse transcriptase" evidence="16">
    <location>
        <begin position="239"/>
        <end position="459"/>
    </location>
</feature>
<feature type="region of interest" description="Disordered" evidence="15">
    <location>
        <begin position="975"/>
        <end position="1025"/>
    </location>
</feature>
<gene>
    <name evidence="18" type="ORF">PF009_g13312</name>
</gene>
<dbReference type="GO" id="GO:0006310">
    <property type="term" value="P:DNA recombination"/>
    <property type="evidence" value="ECO:0007669"/>
    <property type="project" value="UniProtKB-KW"/>
</dbReference>
<dbReference type="GO" id="GO:0006508">
    <property type="term" value="P:proteolysis"/>
    <property type="evidence" value="ECO:0007669"/>
    <property type="project" value="UniProtKB-KW"/>
</dbReference>
<evidence type="ECO:0000259" key="16">
    <source>
        <dbReference type="PROSITE" id="PS50878"/>
    </source>
</evidence>
<dbReference type="Gene3D" id="3.10.10.10">
    <property type="entry name" value="HIV Type 1 Reverse Transcriptase, subunit A, domain 1"/>
    <property type="match status" value="1"/>
</dbReference>
<dbReference type="Pfam" id="PF00078">
    <property type="entry name" value="RVT_1"/>
    <property type="match status" value="1"/>
</dbReference>
<dbReference type="AlphaFoldDB" id="A0A6A3ETI0"/>
<dbReference type="GO" id="GO:0015074">
    <property type="term" value="P:DNA integration"/>
    <property type="evidence" value="ECO:0007669"/>
    <property type="project" value="UniProtKB-KW"/>
</dbReference>
<dbReference type="InterPro" id="IPR050951">
    <property type="entry name" value="Retrovirus_Pol_polyprotein"/>
</dbReference>
<sequence>MRDQAGLDCVRPRVEPAGDQKEDLSAAGPGQNKTRGTGFRTRSERRKRAKLRKSRSGTEALLAVSAGQTQELETTVETLSVLTRTNTGLQYKKMKLENPPTLAPGLTSLPVTSWRRFARGLHDGRIEQICILSDVERMKCEAEELKQLVAEGVDALSAKSKKERFDEQSWDSLKSSPFYDVLREYRDVLPDDIPAELPQDKGVQHEIDLVPGTKYCVTRQWPLPREQVKAIDDFFESRRKAGQVRESKSPHSAPTFCVKKAQGGWRIVHAYNKLNDATVPAQTPIPRKDVIIDSMALSTIFSALDLRDGFYQILMRESDIPLAAVSTPSGMFWEWLVMPQGLKNAPATFNRCVSHLLRSVRDFAPSYFDDVFIHSRAVDGKSEVEMHKEHLRRLFALMRKHKLYANLKKCIFGASEIPVLGCLVGKNGVRPDPGKVRVINEWPTPSNVKELRQFLGLATYLCKYVSNYAGKIRPLSQLLKKDAAWVWTADCQQAFDAVKQGLTEADQDRPFHVVCDASDFAIGCALMQHDHEGRDRVVYYQSRQLKPAERNYPVHDKELLAMKYALAKFRVYLLGSRPFVVYTDHASLRTAIKSPHISQRMARWLSFFAEYNFQVEYKPGRLNVVADALSRRPDYAVHKADANAIGVARTSTPSSSLLDDVRSAYTKDADAKQLLDYFAAPSDKSRQKLAKHLRARVHRYRVHNGLLLYSAVDDNADRIVVPDDHELKLRITYEYHDAPTSGHQGREKTYLLLTRDFYWSHQYKWVRKYVRACEVCQRVKPAPFSQAPLQSLPTPSECWQSISMDFVFGLPPDNKRRTGIVVFVDRFSKMVHLAAVPAEVTAKQTTRLFVDMVFRHHGMPIDIVSDRDPRFTARFWQEVFELLGTQLSMSTADHPQTDGQTERVNRILVDALKSYAHSFQHWSDCLPMAEFAINNSVHVSTGHTPFYVNAMRHPRVPSVLGAVVPSLSGGGYPVSTKPNEHADTSNISAVSTRARTARSPIDESAMSTPGVDTLNTNNRTQAGPVVNMNNGLNKEFNSNAMDFVQRRQAVIRFVQDAIAASVDRQKLNADNNGRGNTNEFKVGSLVLLATQSLAKHAVSDFGASKLAPRFIGPFTVLAKHGNAYTLDIPSSMRLHSTFYVGRLKPYSQHESPTPGDSARPSSRARKHVAPTAQRSTLGRPGYSKRSVQPDRSGPSRASAPAVSRRAQPSGCAPPPPNDPRPRPATVRGVFPPPPPPLRDARGETRWIVQLIVDH</sequence>
<dbReference type="FunFam" id="3.30.70.270:FF:000063">
    <property type="entry name" value="Zinc knuckle domaincontaining protein"/>
    <property type="match status" value="1"/>
</dbReference>
<feature type="compositionally biased region" description="Polar residues" evidence="15">
    <location>
        <begin position="984"/>
        <end position="994"/>
    </location>
</feature>
<keyword evidence="12" id="KW-0239">DNA-directed DNA polymerase</keyword>
<dbReference type="FunFam" id="3.10.20.370:FF:000001">
    <property type="entry name" value="Retrovirus-related Pol polyprotein from transposon 17.6-like protein"/>
    <property type="match status" value="1"/>
</dbReference>
<evidence type="ECO:0000256" key="14">
    <source>
        <dbReference type="ARBA" id="ARBA00023172"/>
    </source>
</evidence>
<accession>A0A6A3ETI0</accession>
<dbReference type="Proteomes" id="UP000429523">
    <property type="component" value="Unassembled WGS sequence"/>
</dbReference>
<feature type="compositionally biased region" description="Low complexity" evidence="15">
    <location>
        <begin position="1189"/>
        <end position="1209"/>
    </location>
</feature>
<evidence type="ECO:0000256" key="13">
    <source>
        <dbReference type="ARBA" id="ARBA00023125"/>
    </source>
</evidence>
<dbReference type="InterPro" id="IPR043128">
    <property type="entry name" value="Rev_trsase/Diguanyl_cyclase"/>
</dbReference>
<name>A0A6A3ETI0_9STRA</name>
<dbReference type="GO" id="GO:0003677">
    <property type="term" value="F:DNA binding"/>
    <property type="evidence" value="ECO:0007669"/>
    <property type="project" value="UniProtKB-KW"/>
</dbReference>
<evidence type="ECO:0000313" key="19">
    <source>
        <dbReference type="Proteomes" id="UP000429523"/>
    </source>
</evidence>
<dbReference type="EMBL" id="QXGF01000690">
    <property type="protein sequence ID" value="KAE8936774.1"/>
    <property type="molecule type" value="Genomic_DNA"/>
</dbReference>
<evidence type="ECO:0000256" key="7">
    <source>
        <dbReference type="ARBA" id="ARBA00022759"/>
    </source>
</evidence>
<proteinExistence type="predicted"/>
<dbReference type="SUPFAM" id="SSF56672">
    <property type="entry name" value="DNA/RNA polymerases"/>
    <property type="match status" value="1"/>
</dbReference>
<evidence type="ECO:0000256" key="2">
    <source>
        <dbReference type="ARBA" id="ARBA00022679"/>
    </source>
</evidence>
<dbReference type="PANTHER" id="PTHR37984:SF5">
    <property type="entry name" value="PROTEIN NYNRIN-LIKE"/>
    <property type="match status" value="1"/>
</dbReference>
<dbReference type="Gene3D" id="1.10.340.70">
    <property type="match status" value="1"/>
</dbReference>
<keyword evidence="3" id="KW-0548">Nucleotidyltransferase</keyword>
<dbReference type="InterPro" id="IPR001584">
    <property type="entry name" value="Integrase_cat-core"/>
</dbReference>
<dbReference type="CDD" id="cd09274">
    <property type="entry name" value="RNase_HI_RT_Ty3"/>
    <property type="match status" value="1"/>
</dbReference>
<evidence type="ECO:0000256" key="5">
    <source>
        <dbReference type="ARBA" id="ARBA00022723"/>
    </source>
</evidence>
<evidence type="ECO:0000256" key="8">
    <source>
        <dbReference type="ARBA" id="ARBA00022801"/>
    </source>
</evidence>
<dbReference type="GO" id="GO:0046872">
    <property type="term" value="F:metal ion binding"/>
    <property type="evidence" value="ECO:0007669"/>
    <property type="project" value="UniProtKB-KW"/>
</dbReference>
<keyword evidence="14" id="KW-0233">DNA recombination</keyword>
<dbReference type="GO" id="GO:0003964">
    <property type="term" value="F:RNA-directed DNA polymerase activity"/>
    <property type="evidence" value="ECO:0007669"/>
    <property type="project" value="UniProtKB-KW"/>
</dbReference>
<keyword evidence="4" id="KW-0540">Nuclease</keyword>
<organism evidence="18 19">
    <name type="scientific">Phytophthora fragariae</name>
    <dbReference type="NCBI Taxonomy" id="53985"/>
    <lineage>
        <taxon>Eukaryota</taxon>
        <taxon>Sar</taxon>
        <taxon>Stramenopiles</taxon>
        <taxon>Oomycota</taxon>
        <taxon>Peronosporomycetes</taxon>
        <taxon>Peronosporales</taxon>
        <taxon>Peronosporaceae</taxon>
        <taxon>Phytophthora</taxon>
    </lineage>
</organism>
<feature type="domain" description="Integrase catalytic" evidence="17">
    <location>
        <begin position="789"/>
        <end position="953"/>
    </location>
</feature>
<dbReference type="Gene3D" id="3.30.70.270">
    <property type="match status" value="2"/>
</dbReference>
<keyword evidence="8" id="KW-0378">Hydrolase</keyword>
<keyword evidence="1" id="KW-0645">Protease</keyword>
<keyword evidence="11" id="KW-0695">RNA-directed DNA polymerase</keyword>
<dbReference type="InterPro" id="IPR056924">
    <property type="entry name" value="SH3_Tf2-1"/>
</dbReference>
<evidence type="ECO:0000256" key="15">
    <source>
        <dbReference type="SAM" id="MobiDB-lite"/>
    </source>
</evidence>
<feature type="compositionally biased region" description="Basic and acidic residues" evidence="15">
    <location>
        <begin position="1"/>
        <end position="24"/>
    </location>
</feature>
<dbReference type="InterPro" id="IPR000477">
    <property type="entry name" value="RT_dom"/>
</dbReference>
<dbReference type="InterPro" id="IPR036397">
    <property type="entry name" value="RNaseH_sf"/>
</dbReference>
<evidence type="ECO:0000256" key="1">
    <source>
        <dbReference type="ARBA" id="ARBA00022670"/>
    </source>
</evidence>
<dbReference type="Gene3D" id="3.30.420.10">
    <property type="entry name" value="Ribonuclease H-like superfamily/Ribonuclease H"/>
    <property type="match status" value="1"/>
</dbReference>
<comment type="caution">
    <text evidence="18">The sequence shown here is derived from an EMBL/GenBank/DDBJ whole genome shotgun (WGS) entry which is preliminary data.</text>
</comment>
<dbReference type="Pfam" id="PF24626">
    <property type="entry name" value="SH3_Tf2-1"/>
    <property type="match status" value="1"/>
</dbReference>
<dbReference type="CDD" id="cd01647">
    <property type="entry name" value="RT_LTR"/>
    <property type="match status" value="1"/>
</dbReference>
<evidence type="ECO:0000256" key="9">
    <source>
        <dbReference type="ARBA" id="ARBA00022842"/>
    </source>
</evidence>
<feature type="region of interest" description="Disordered" evidence="15">
    <location>
        <begin position="1145"/>
        <end position="1242"/>
    </location>
</feature>
<keyword evidence="6" id="KW-0064">Aspartyl protease</keyword>
<evidence type="ECO:0000256" key="6">
    <source>
        <dbReference type="ARBA" id="ARBA00022750"/>
    </source>
</evidence>
<dbReference type="GO" id="GO:0004190">
    <property type="term" value="F:aspartic-type endopeptidase activity"/>
    <property type="evidence" value="ECO:0007669"/>
    <property type="project" value="UniProtKB-KW"/>
</dbReference>
<dbReference type="InterPro" id="IPR041588">
    <property type="entry name" value="Integrase_H2C2"/>
</dbReference>
<dbReference type="InterPro" id="IPR043502">
    <property type="entry name" value="DNA/RNA_pol_sf"/>
</dbReference>
<keyword evidence="2" id="KW-0808">Transferase</keyword>
<feature type="compositionally biased region" description="Basic residues" evidence="15">
    <location>
        <begin position="43"/>
        <end position="55"/>
    </location>
</feature>
<feature type="region of interest" description="Disordered" evidence="15">
    <location>
        <begin position="1"/>
        <end position="58"/>
    </location>
</feature>
<dbReference type="FunFam" id="1.10.340.70:FF:000001">
    <property type="entry name" value="Retrovirus-related Pol polyprotein from transposon gypsy-like Protein"/>
    <property type="match status" value="1"/>
</dbReference>
<evidence type="ECO:0000256" key="10">
    <source>
        <dbReference type="ARBA" id="ARBA00022908"/>
    </source>
</evidence>
<keyword evidence="7" id="KW-0255">Endonuclease</keyword>
<feature type="compositionally biased region" description="Polar residues" evidence="15">
    <location>
        <begin position="1013"/>
        <end position="1025"/>
    </location>
</feature>
<evidence type="ECO:0000313" key="18">
    <source>
        <dbReference type="EMBL" id="KAE8936774.1"/>
    </source>
</evidence>
<reference evidence="18 19" key="1">
    <citation type="submission" date="2018-08" db="EMBL/GenBank/DDBJ databases">
        <title>Genomic investigation of the strawberry pathogen Phytophthora fragariae indicates pathogenicity is determined by transcriptional variation in three key races.</title>
        <authorList>
            <person name="Adams T.M."/>
            <person name="Armitage A.D."/>
            <person name="Sobczyk M.K."/>
            <person name="Bates H.J."/>
            <person name="Dunwell J.M."/>
            <person name="Nellist C.F."/>
            <person name="Harrison R.J."/>
        </authorList>
    </citation>
    <scope>NUCLEOTIDE SEQUENCE [LARGE SCALE GENOMIC DNA]</scope>
    <source>
        <strain evidence="18 19">NOV-9</strain>
    </source>
</reference>
<dbReference type="Pfam" id="PF17921">
    <property type="entry name" value="Integrase_H2C2"/>
    <property type="match status" value="1"/>
</dbReference>
<evidence type="ECO:0000256" key="3">
    <source>
        <dbReference type="ARBA" id="ARBA00022695"/>
    </source>
</evidence>
<evidence type="ECO:0000256" key="11">
    <source>
        <dbReference type="ARBA" id="ARBA00022918"/>
    </source>
</evidence>
<dbReference type="GO" id="GO:0003887">
    <property type="term" value="F:DNA-directed DNA polymerase activity"/>
    <property type="evidence" value="ECO:0007669"/>
    <property type="project" value="UniProtKB-KW"/>
</dbReference>
<keyword evidence="5" id="KW-0479">Metal-binding</keyword>
<evidence type="ECO:0000256" key="4">
    <source>
        <dbReference type="ARBA" id="ARBA00022722"/>
    </source>
</evidence>
<dbReference type="Pfam" id="PF17917">
    <property type="entry name" value="RT_RNaseH"/>
    <property type="match status" value="1"/>
</dbReference>
<protein>
    <submittedName>
        <fullName evidence="18">Transposon Tf2-6 polyprotein</fullName>
    </submittedName>
</protein>
<keyword evidence="10" id="KW-0229">DNA integration</keyword>
<dbReference type="PROSITE" id="PS50878">
    <property type="entry name" value="RT_POL"/>
    <property type="match status" value="1"/>
</dbReference>
<dbReference type="SUPFAM" id="SSF53098">
    <property type="entry name" value="Ribonuclease H-like"/>
    <property type="match status" value="1"/>
</dbReference>
<keyword evidence="13" id="KW-0238">DNA-binding</keyword>
<dbReference type="InterPro" id="IPR012337">
    <property type="entry name" value="RNaseH-like_sf"/>
</dbReference>
<evidence type="ECO:0000259" key="17">
    <source>
        <dbReference type="PROSITE" id="PS50994"/>
    </source>
</evidence>
<evidence type="ECO:0000256" key="12">
    <source>
        <dbReference type="ARBA" id="ARBA00022932"/>
    </source>
</evidence>
<keyword evidence="9" id="KW-0460">Magnesium</keyword>
<dbReference type="GO" id="GO:0004519">
    <property type="term" value="F:endonuclease activity"/>
    <property type="evidence" value="ECO:0007669"/>
    <property type="project" value="UniProtKB-KW"/>
</dbReference>
<dbReference type="PANTHER" id="PTHR37984">
    <property type="entry name" value="PROTEIN CBG26694"/>
    <property type="match status" value="1"/>
</dbReference>
<dbReference type="InterPro" id="IPR041373">
    <property type="entry name" value="RT_RNaseH"/>
</dbReference>
<dbReference type="PROSITE" id="PS50994">
    <property type="entry name" value="INTEGRASE"/>
    <property type="match status" value="1"/>
</dbReference>